<dbReference type="Proteomes" id="UP001597287">
    <property type="component" value="Unassembled WGS sequence"/>
</dbReference>
<evidence type="ECO:0000313" key="2">
    <source>
        <dbReference type="EMBL" id="MFD2319646.1"/>
    </source>
</evidence>
<comment type="caution">
    <text evidence="2">The sequence shown here is derived from an EMBL/GenBank/DDBJ whole genome shotgun (WGS) entry which is preliminary data.</text>
</comment>
<keyword evidence="3" id="KW-1185">Reference proteome</keyword>
<sequence length="266" mass="26366">MLNLDELLGSNPMLLVQSEMVLTTKSFNIAADGYAVLSGMGGGAGGCKNYAPGNSAPWGVKAIAVRAGDVIAFEIGAGGLAELGATSAAKAGSNTVISINGAAVLTCQGGDAGPATATAVSPLNAKVIGADIWKLGVQPKSRLDGTTPVSGAAVDVGSGTYNKDYKSGDDCVDFEGSSRTGAGVPWGYFFWPFSVQFRGYESGSPGGGGSRARKAGMFGGGGGSVSGQENAHDPGRGGSAGRAAAGDVKNGGAGMGYLRLYQRVNA</sequence>
<proteinExistence type="predicted"/>
<name>A0ABW5EP55_9BURK</name>
<dbReference type="EMBL" id="JBHUIG010000013">
    <property type="protein sequence ID" value="MFD2319646.1"/>
    <property type="molecule type" value="Genomic_DNA"/>
</dbReference>
<accession>A0ABW5EP55</accession>
<evidence type="ECO:0000256" key="1">
    <source>
        <dbReference type="SAM" id="MobiDB-lite"/>
    </source>
</evidence>
<reference evidence="3" key="1">
    <citation type="journal article" date="2019" name="Int. J. Syst. Evol. Microbiol.">
        <title>The Global Catalogue of Microorganisms (GCM) 10K type strain sequencing project: providing services to taxonomists for standard genome sequencing and annotation.</title>
        <authorList>
            <consortium name="The Broad Institute Genomics Platform"/>
            <consortium name="The Broad Institute Genome Sequencing Center for Infectious Disease"/>
            <person name="Wu L."/>
            <person name="Ma J."/>
        </authorList>
    </citation>
    <scope>NUCLEOTIDE SEQUENCE [LARGE SCALE GENOMIC DNA]</scope>
    <source>
        <strain evidence="3">CCUG 62793</strain>
    </source>
</reference>
<evidence type="ECO:0000313" key="3">
    <source>
        <dbReference type="Proteomes" id="UP001597287"/>
    </source>
</evidence>
<protein>
    <submittedName>
        <fullName evidence="2">Uncharacterized protein</fullName>
    </submittedName>
</protein>
<gene>
    <name evidence="2" type="ORF">ACFSPV_13075</name>
</gene>
<feature type="region of interest" description="Disordered" evidence="1">
    <location>
        <begin position="202"/>
        <end position="245"/>
    </location>
</feature>
<organism evidence="2 3">
    <name type="scientific">Delftia deserti</name>
    <dbReference type="NCBI Taxonomy" id="1651218"/>
    <lineage>
        <taxon>Bacteria</taxon>
        <taxon>Pseudomonadati</taxon>
        <taxon>Pseudomonadota</taxon>
        <taxon>Betaproteobacteria</taxon>
        <taxon>Burkholderiales</taxon>
        <taxon>Comamonadaceae</taxon>
        <taxon>Delftia</taxon>
    </lineage>
</organism>
<dbReference type="RefSeq" id="WP_380105730.1">
    <property type="nucleotide sequence ID" value="NZ_JBHSIH010000001.1"/>
</dbReference>